<dbReference type="InterPro" id="IPR001650">
    <property type="entry name" value="Helicase_C-like"/>
</dbReference>
<dbReference type="GO" id="GO:0016887">
    <property type="term" value="F:ATP hydrolysis activity"/>
    <property type="evidence" value="ECO:0007669"/>
    <property type="project" value="RHEA"/>
</dbReference>
<feature type="region of interest" description="Disordered" evidence="8">
    <location>
        <begin position="513"/>
        <end position="658"/>
    </location>
</feature>
<feature type="compositionally biased region" description="Acidic residues" evidence="8">
    <location>
        <begin position="596"/>
        <end position="609"/>
    </location>
</feature>
<evidence type="ECO:0000256" key="4">
    <source>
        <dbReference type="ARBA" id="ARBA00022840"/>
    </source>
</evidence>
<evidence type="ECO:0000259" key="9">
    <source>
        <dbReference type="PROSITE" id="PS51192"/>
    </source>
</evidence>
<dbReference type="OrthoDB" id="10259640at2759"/>
<dbReference type="PANTHER" id="PTHR24031">
    <property type="entry name" value="RNA HELICASE"/>
    <property type="match status" value="1"/>
</dbReference>
<keyword evidence="2 6" id="KW-0378">Hydrolase</keyword>
<evidence type="ECO:0000259" key="10">
    <source>
        <dbReference type="PROSITE" id="PS51194"/>
    </source>
</evidence>
<dbReference type="EMBL" id="FN653078">
    <property type="protein sequence ID" value="CBY11224.1"/>
    <property type="molecule type" value="Genomic_DNA"/>
</dbReference>
<comment type="catalytic activity">
    <reaction evidence="7">
        <text>ATP + H2O = ADP + phosphate + H(+)</text>
        <dbReference type="Rhea" id="RHEA:13065"/>
        <dbReference type="ChEBI" id="CHEBI:15377"/>
        <dbReference type="ChEBI" id="CHEBI:15378"/>
        <dbReference type="ChEBI" id="CHEBI:30616"/>
        <dbReference type="ChEBI" id="CHEBI:43474"/>
        <dbReference type="ChEBI" id="CHEBI:456216"/>
        <dbReference type="EC" id="3.6.4.13"/>
    </reaction>
</comment>
<comment type="domain">
    <text evidence="7">The Q motif is unique to and characteristic of the DEAD box family of RNA helicases and controls ATP binding and hydrolysis.</text>
</comment>
<dbReference type="EC" id="3.6.4.13" evidence="7"/>
<dbReference type="InterPro" id="IPR000629">
    <property type="entry name" value="RNA-helicase_DEAD-box_CS"/>
</dbReference>
<dbReference type="GO" id="GO:0003723">
    <property type="term" value="F:RNA binding"/>
    <property type="evidence" value="ECO:0007669"/>
    <property type="project" value="UniProtKB-UniRule"/>
</dbReference>
<dbReference type="Pfam" id="PF13959">
    <property type="entry name" value="CTE_SPB4"/>
    <property type="match status" value="1"/>
</dbReference>
<feature type="compositionally biased region" description="Acidic residues" evidence="8">
    <location>
        <begin position="531"/>
        <end position="543"/>
    </location>
</feature>
<dbReference type="FunCoup" id="E4XML7">
    <property type="interactions" value="274"/>
</dbReference>
<dbReference type="InterPro" id="IPR014001">
    <property type="entry name" value="Helicase_ATP-bd"/>
</dbReference>
<dbReference type="InterPro" id="IPR027417">
    <property type="entry name" value="P-loop_NTPase"/>
</dbReference>
<keyword evidence="5 7" id="KW-0694">RNA-binding</keyword>
<evidence type="ECO:0000256" key="2">
    <source>
        <dbReference type="ARBA" id="ARBA00022801"/>
    </source>
</evidence>
<dbReference type="SMART" id="SM00487">
    <property type="entry name" value="DEXDc"/>
    <property type="match status" value="1"/>
</dbReference>
<feature type="region of interest" description="Disordered" evidence="8">
    <location>
        <begin position="1"/>
        <end position="33"/>
    </location>
</feature>
<name>E4XML7_OIKDI</name>
<sequence length="658" mass="74782">MGKITPWLASVAPEKENRFREGNKRKGNFQKKPKLKKWEKEDHIIEEKVARYNETFDADVPFAGYPLSPQTQRGLRRYLPEECTPTPIQQQTIMLALQGNDILAAAKTGSGKTLGFLIPLLEILWSNRWTQIDGVGGLVLSPTRELSMQIYDVLRKIGLKHDFSAGLVTGGKSVEEEAKVISKTNIIIATPGRLCQHLDQTHGFTLDNLKAFVIDEADRMLDMGFQAQVDQIISFLPSIRQTMLFSATLGTQTSKLSRLSLKDPKYVNVNSGSKSATPKNLNQTYCIVNQEDKLNFLFSFMKNVAIKGTTKTVVFFATLMHAKEVFFKMTPGVPLMRLHGKMGQHQRMATYDEFCKKDRALLLATDLVARGMDFPNVDWVVQLDCPESVDEYIHRAGRTARSDQAGNSVLVLNPSEKKMIKELRNRKPPVNVTEWIYNKEMIVDISPKLQSLAAEREEIKGYGSRAFTAYCKSVHMAKNKKLFKLDELDLDRIASSLGLAKTPRLRFLKTQKSSTLEEKKEEVKEEKNALDSEDSDHDDNNDDMFDKKAVEVDEEQLANLPEKKVKEGLSKRQKRRLQSKLLRGEVEGSVKKIDQSDEEKEDSEEDEVDFNPNDAHSRLREADVEDRVAEKAMKRRKKLEAKEKSRKQAKLDVLNEKG</sequence>
<feature type="compositionally biased region" description="Basic and acidic residues" evidence="8">
    <location>
        <begin position="13"/>
        <end position="24"/>
    </location>
</feature>
<dbReference type="SUPFAM" id="SSF52540">
    <property type="entry name" value="P-loop containing nucleoside triphosphate hydrolases"/>
    <property type="match status" value="1"/>
</dbReference>
<evidence type="ECO:0000256" key="5">
    <source>
        <dbReference type="ARBA" id="ARBA00022884"/>
    </source>
</evidence>
<dbReference type="InterPro" id="IPR011545">
    <property type="entry name" value="DEAD/DEAH_box_helicase_dom"/>
</dbReference>
<evidence type="ECO:0000313" key="12">
    <source>
        <dbReference type="Proteomes" id="UP000001307"/>
    </source>
</evidence>
<dbReference type="Pfam" id="PF00271">
    <property type="entry name" value="Helicase_C"/>
    <property type="match status" value="1"/>
</dbReference>
<dbReference type="CDD" id="cd18787">
    <property type="entry name" value="SF2_C_DEAD"/>
    <property type="match status" value="1"/>
</dbReference>
<evidence type="ECO:0000256" key="6">
    <source>
        <dbReference type="RuleBase" id="RU000492"/>
    </source>
</evidence>
<keyword evidence="1 6" id="KW-0547">Nucleotide-binding</keyword>
<feature type="compositionally biased region" description="Basic and acidic residues" evidence="8">
    <location>
        <begin position="649"/>
        <end position="658"/>
    </location>
</feature>
<reference evidence="11" key="1">
    <citation type="journal article" date="2010" name="Science">
        <title>Plasticity of animal genome architecture unmasked by rapid evolution of a pelagic tunicate.</title>
        <authorList>
            <person name="Denoeud F."/>
            <person name="Henriet S."/>
            <person name="Mungpakdee S."/>
            <person name="Aury J.M."/>
            <person name="Da Silva C."/>
            <person name="Brinkmann H."/>
            <person name="Mikhaleva J."/>
            <person name="Olsen L.C."/>
            <person name="Jubin C."/>
            <person name="Canestro C."/>
            <person name="Bouquet J.M."/>
            <person name="Danks G."/>
            <person name="Poulain J."/>
            <person name="Campsteijn C."/>
            <person name="Adamski M."/>
            <person name="Cross I."/>
            <person name="Yadetie F."/>
            <person name="Muffato M."/>
            <person name="Louis A."/>
            <person name="Butcher S."/>
            <person name="Tsagkogeorga G."/>
            <person name="Konrad A."/>
            <person name="Singh S."/>
            <person name="Jensen M.F."/>
            <person name="Cong E.H."/>
            <person name="Eikeseth-Otteraa H."/>
            <person name="Noel B."/>
            <person name="Anthouard V."/>
            <person name="Porcel B.M."/>
            <person name="Kachouri-Lafond R."/>
            <person name="Nishino A."/>
            <person name="Ugolini M."/>
            <person name="Chourrout P."/>
            <person name="Nishida H."/>
            <person name="Aasland R."/>
            <person name="Huzurbazar S."/>
            <person name="Westhof E."/>
            <person name="Delsuc F."/>
            <person name="Lehrach H."/>
            <person name="Reinhardt R."/>
            <person name="Weissenbach J."/>
            <person name="Roy S.W."/>
            <person name="Artiguenave F."/>
            <person name="Postlethwait J.H."/>
            <person name="Manak J.R."/>
            <person name="Thompson E.M."/>
            <person name="Jaillon O."/>
            <person name="Du Pasquier L."/>
            <person name="Boudinot P."/>
            <person name="Liberles D.A."/>
            <person name="Volff J.N."/>
            <person name="Philippe H."/>
            <person name="Lenhard B."/>
            <person name="Roest Crollius H."/>
            <person name="Wincker P."/>
            <person name="Chourrout D."/>
        </authorList>
    </citation>
    <scope>NUCLEOTIDE SEQUENCE [LARGE SCALE GENOMIC DNA]</scope>
</reference>
<evidence type="ECO:0000313" key="11">
    <source>
        <dbReference type="EMBL" id="CBY11224.1"/>
    </source>
</evidence>
<organism evidence="11">
    <name type="scientific">Oikopleura dioica</name>
    <name type="common">Tunicate</name>
    <dbReference type="NCBI Taxonomy" id="34765"/>
    <lineage>
        <taxon>Eukaryota</taxon>
        <taxon>Metazoa</taxon>
        <taxon>Chordata</taxon>
        <taxon>Tunicata</taxon>
        <taxon>Appendicularia</taxon>
        <taxon>Copelata</taxon>
        <taxon>Oikopleuridae</taxon>
        <taxon>Oikopleura</taxon>
    </lineage>
</organism>
<protein>
    <recommendedName>
        <fullName evidence="7">ATP-dependent RNA helicase</fullName>
        <ecNumber evidence="7">3.6.4.13</ecNumber>
    </recommendedName>
</protein>
<dbReference type="InParanoid" id="E4XML7"/>
<dbReference type="AlphaFoldDB" id="E4XML7"/>
<dbReference type="Proteomes" id="UP000001307">
    <property type="component" value="Unassembled WGS sequence"/>
</dbReference>
<dbReference type="GO" id="GO:0003724">
    <property type="term" value="F:RNA helicase activity"/>
    <property type="evidence" value="ECO:0007669"/>
    <property type="project" value="UniProtKB-EC"/>
</dbReference>
<feature type="compositionally biased region" description="Basic and acidic residues" evidence="8">
    <location>
        <begin position="515"/>
        <end position="530"/>
    </location>
</feature>
<keyword evidence="4 6" id="KW-0067">ATP-binding</keyword>
<dbReference type="PROSITE" id="PS51194">
    <property type="entry name" value="HELICASE_CTER"/>
    <property type="match status" value="1"/>
</dbReference>
<feature type="compositionally biased region" description="Basic and acidic residues" evidence="8">
    <location>
        <begin position="615"/>
        <end position="632"/>
    </location>
</feature>
<dbReference type="PROSITE" id="PS51192">
    <property type="entry name" value="HELICASE_ATP_BIND_1"/>
    <property type="match status" value="1"/>
</dbReference>
<evidence type="ECO:0000256" key="3">
    <source>
        <dbReference type="ARBA" id="ARBA00022806"/>
    </source>
</evidence>
<dbReference type="PROSITE" id="PS00039">
    <property type="entry name" value="DEAD_ATP_HELICASE"/>
    <property type="match status" value="1"/>
</dbReference>
<comment type="function">
    <text evidence="7">RNA helicase.</text>
</comment>
<dbReference type="SMART" id="SM01178">
    <property type="entry name" value="DUF4217"/>
    <property type="match status" value="1"/>
</dbReference>
<proteinExistence type="inferred from homology"/>
<dbReference type="Gene3D" id="3.40.50.300">
    <property type="entry name" value="P-loop containing nucleotide triphosphate hydrolases"/>
    <property type="match status" value="2"/>
</dbReference>
<feature type="compositionally biased region" description="Basic and acidic residues" evidence="8">
    <location>
        <begin position="582"/>
        <end position="595"/>
    </location>
</feature>
<feature type="compositionally biased region" description="Basic and acidic residues" evidence="8">
    <location>
        <begin position="561"/>
        <end position="570"/>
    </location>
</feature>
<gene>
    <name evidence="11" type="ORF">GSOID_T00015411001</name>
</gene>
<dbReference type="SMART" id="SM00490">
    <property type="entry name" value="HELICc"/>
    <property type="match status" value="1"/>
</dbReference>
<keyword evidence="12" id="KW-1185">Reference proteome</keyword>
<evidence type="ECO:0000256" key="7">
    <source>
        <dbReference type="RuleBase" id="RU365068"/>
    </source>
</evidence>
<dbReference type="InterPro" id="IPR025313">
    <property type="entry name" value="SPB4-like_CTE"/>
</dbReference>
<feature type="compositionally biased region" description="Basic residues" evidence="8">
    <location>
        <begin position="633"/>
        <end position="648"/>
    </location>
</feature>
<accession>E4XML7</accession>
<comment type="similarity">
    <text evidence="6">Belongs to the DEAD box helicase family.</text>
</comment>
<dbReference type="Pfam" id="PF00270">
    <property type="entry name" value="DEAD"/>
    <property type="match status" value="1"/>
</dbReference>
<feature type="domain" description="Helicase ATP-binding" evidence="9">
    <location>
        <begin position="93"/>
        <end position="267"/>
    </location>
</feature>
<feature type="domain" description="Helicase C-terminal" evidence="10">
    <location>
        <begin position="280"/>
        <end position="453"/>
    </location>
</feature>
<keyword evidence="3 6" id="KW-0347">Helicase</keyword>
<evidence type="ECO:0000256" key="1">
    <source>
        <dbReference type="ARBA" id="ARBA00022741"/>
    </source>
</evidence>
<evidence type="ECO:0000256" key="8">
    <source>
        <dbReference type="SAM" id="MobiDB-lite"/>
    </source>
</evidence>
<dbReference type="GO" id="GO:0005524">
    <property type="term" value="F:ATP binding"/>
    <property type="evidence" value="ECO:0007669"/>
    <property type="project" value="UniProtKB-UniRule"/>
</dbReference>